<accession>A0A166C0T5</accession>
<evidence type="ECO:0000313" key="2">
    <source>
        <dbReference type="Proteomes" id="UP000076798"/>
    </source>
</evidence>
<reference evidence="1 2" key="1">
    <citation type="journal article" date="2016" name="Mol. Biol. Evol.">
        <title>Comparative Genomics of Early-Diverging Mushroom-Forming Fungi Provides Insights into the Origins of Lignocellulose Decay Capabilities.</title>
        <authorList>
            <person name="Nagy L.G."/>
            <person name="Riley R."/>
            <person name="Tritt A."/>
            <person name="Adam C."/>
            <person name="Daum C."/>
            <person name="Floudas D."/>
            <person name="Sun H."/>
            <person name="Yadav J.S."/>
            <person name="Pangilinan J."/>
            <person name="Larsson K.H."/>
            <person name="Matsuura K."/>
            <person name="Barry K."/>
            <person name="Labutti K."/>
            <person name="Kuo R."/>
            <person name="Ohm R.A."/>
            <person name="Bhattacharya S.S."/>
            <person name="Shirouzu T."/>
            <person name="Yoshinaga Y."/>
            <person name="Martin F.M."/>
            <person name="Grigoriev I.V."/>
            <person name="Hibbett D.S."/>
        </authorList>
    </citation>
    <scope>NUCLEOTIDE SEQUENCE [LARGE SCALE GENOMIC DNA]</scope>
    <source>
        <strain evidence="1 2">HHB10207 ss-3</strain>
    </source>
</reference>
<proteinExistence type="predicted"/>
<evidence type="ECO:0000313" key="1">
    <source>
        <dbReference type="EMBL" id="KZT36950.1"/>
    </source>
</evidence>
<dbReference type="EMBL" id="KV428095">
    <property type="protein sequence ID" value="KZT36950.1"/>
    <property type="molecule type" value="Genomic_DNA"/>
</dbReference>
<organism evidence="1 2">
    <name type="scientific">Sistotremastrum suecicum HHB10207 ss-3</name>
    <dbReference type="NCBI Taxonomy" id="1314776"/>
    <lineage>
        <taxon>Eukaryota</taxon>
        <taxon>Fungi</taxon>
        <taxon>Dikarya</taxon>
        <taxon>Basidiomycota</taxon>
        <taxon>Agaricomycotina</taxon>
        <taxon>Agaricomycetes</taxon>
        <taxon>Sistotremastrales</taxon>
        <taxon>Sistotremastraceae</taxon>
        <taxon>Sistotremastrum</taxon>
    </lineage>
</organism>
<sequence length="72" mass="8120">MHGTLLEATSNNYGRWIPPRIPLSSINSLAASEPSLRRVASLVWIPVKTIMTTIRPDLIQLFQSSQIWNQFG</sequence>
<keyword evidence="2" id="KW-1185">Reference proteome</keyword>
<gene>
    <name evidence="1" type="ORF">SISSUDRAFT_914009</name>
</gene>
<dbReference type="Proteomes" id="UP000076798">
    <property type="component" value="Unassembled WGS sequence"/>
</dbReference>
<dbReference type="AlphaFoldDB" id="A0A166C0T5"/>
<protein>
    <submittedName>
        <fullName evidence="1">Uncharacterized protein</fullName>
    </submittedName>
</protein>
<name>A0A166C0T5_9AGAM</name>